<dbReference type="Proteomes" id="UP000053477">
    <property type="component" value="Unassembled WGS sequence"/>
</dbReference>
<dbReference type="SUPFAM" id="SSF52047">
    <property type="entry name" value="RNI-like"/>
    <property type="match status" value="1"/>
</dbReference>
<proteinExistence type="predicted"/>
<gene>
    <name evidence="1" type="ORF">SCHPADRAFT_995224</name>
</gene>
<name>A0A0H2RW22_9AGAM</name>
<evidence type="ECO:0000313" key="2">
    <source>
        <dbReference type="Proteomes" id="UP000053477"/>
    </source>
</evidence>
<reference evidence="1 2" key="1">
    <citation type="submission" date="2015-04" db="EMBL/GenBank/DDBJ databases">
        <title>Complete genome sequence of Schizopora paradoxa KUC8140, a cosmopolitan wood degrader in East Asia.</title>
        <authorList>
            <consortium name="DOE Joint Genome Institute"/>
            <person name="Min B."/>
            <person name="Park H."/>
            <person name="Jang Y."/>
            <person name="Kim J.-J."/>
            <person name="Kim K.H."/>
            <person name="Pangilinan J."/>
            <person name="Lipzen A."/>
            <person name="Riley R."/>
            <person name="Grigoriev I.V."/>
            <person name="Spatafora J.W."/>
            <person name="Choi I.-G."/>
        </authorList>
    </citation>
    <scope>NUCLEOTIDE SEQUENCE [LARGE SCALE GENOMIC DNA]</scope>
    <source>
        <strain evidence="1 2">KUC8140</strain>
    </source>
</reference>
<evidence type="ECO:0000313" key="1">
    <source>
        <dbReference type="EMBL" id="KLO16250.1"/>
    </source>
</evidence>
<sequence length="562" mass="63996">MEKTAGHDSSYMQRMLAMLRRRNEIGRRSDEFLVSLVEQYLLSYKGVERLLSEIKVGTFKSSDVDGDVTDSMRSQRNPRPSQSDILLVSLLNTNLSTLQGTKAITNSIMDGSFDSEEVNLDNADDILFGPLRDRQKALLEHERIPCSTVPNIVIQAVIDLLVDVAEQYLGRRDKFGPDLFAECERSAHQIRRNEVMCTLHHISLVHPSWTLKIYRALGKSLIIPMIIGEEQDAPWVTVLRNPAFGAWTRKIRITHKLRLPNFEITQRSFFLRKLAPRFPNLRMVTVIFYRIDEFALETLEAFQSLDSLETLKITNVKDIRNHDASITSLPPTFIELFARLPKLRSLSLPYTHSHLQGVDIPQEFALLFANKKFKELHLEVLDAKEGESGVSHLIWVRQEDAGHLDTGGAFVLRSLGICRLPRDSPKRSIVGLDESSVIALHVKCTEALPWDGRIHDFRNFSALRDIEIVTAVPFTSIILASIPHSIESLSIAFPKSTNFADVDKWLTECIVAKQLPALKRLRIMRLYVKDAAYTYRKMKISSSIPSTASVCEERLIAYEVWF</sequence>
<keyword evidence="2" id="KW-1185">Reference proteome</keyword>
<organism evidence="1 2">
    <name type="scientific">Schizopora paradoxa</name>
    <dbReference type="NCBI Taxonomy" id="27342"/>
    <lineage>
        <taxon>Eukaryota</taxon>
        <taxon>Fungi</taxon>
        <taxon>Dikarya</taxon>
        <taxon>Basidiomycota</taxon>
        <taxon>Agaricomycotina</taxon>
        <taxon>Agaricomycetes</taxon>
        <taxon>Hymenochaetales</taxon>
        <taxon>Schizoporaceae</taxon>
        <taxon>Schizopora</taxon>
    </lineage>
</organism>
<dbReference type="AlphaFoldDB" id="A0A0H2RW22"/>
<accession>A0A0H2RW22</accession>
<dbReference type="InterPro" id="IPR032675">
    <property type="entry name" value="LRR_dom_sf"/>
</dbReference>
<protein>
    <submittedName>
        <fullName evidence="1">Uncharacterized protein</fullName>
    </submittedName>
</protein>
<dbReference type="Gene3D" id="3.80.10.10">
    <property type="entry name" value="Ribonuclease Inhibitor"/>
    <property type="match status" value="1"/>
</dbReference>
<dbReference type="InParanoid" id="A0A0H2RW22"/>
<dbReference type="OrthoDB" id="3331564at2759"/>
<dbReference type="EMBL" id="KQ085918">
    <property type="protein sequence ID" value="KLO16250.1"/>
    <property type="molecule type" value="Genomic_DNA"/>
</dbReference>